<feature type="domain" description="Gamma tubulin complex component protein N-terminal" evidence="6">
    <location>
        <begin position="176"/>
        <end position="312"/>
    </location>
</feature>
<dbReference type="GO" id="GO:0005874">
    <property type="term" value="C:microtubule"/>
    <property type="evidence" value="ECO:0007669"/>
    <property type="project" value="UniProtKB-KW"/>
</dbReference>
<comment type="caution">
    <text evidence="7">The sequence shown here is derived from an EMBL/GenBank/DDBJ whole genome shotgun (WGS) entry which is preliminary data.</text>
</comment>
<dbReference type="InterPro" id="IPR041470">
    <property type="entry name" value="GCP_N"/>
</dbReference>
<feature type="region of interest" description="Disordered" evidence="5">
    <location>
        <begin position="145"/>
        <end position="164"/>
    </location>
</feature>
<dbReference type="Pfam" id="PF17681">
    <property type="entry name" value="GCP_N_terminal"/>
    <property type="match status" value="1"/>
</dbReference>
<dbReference type="GO" id="GO:0051321">
    <property type="term" value="P:meiotic cell cycle"/>
    <property type="evidence" value="ECO:0007669"/>
    <property type="project" value="TreeGrafter"/>
</dbReference>
<keyword evidence="2 4" id="KW-0493">Microtubule</keyword>
<dbReference type="GO" id="GO:0051225">
    <property type="term" value="P:spindle assembly"/>
    <property type="evidence" value="ECO:0007669"/>
    <property type="project" value="TreeGrafter"/>
</dbReference>
<keyword evidence="8" id="KW-1185">Reference proteome</keyword>
<evidence type="ECO:0000256" key="5">
    <source>
        <dbReference type="SAM" id="MobiDB-lite"/>
    </source>
</evidence>
<evidence type="ECO:0000256" key="3">
    <source>
        <dbReference type="ARBA" id="ARBA00023212"/>
    </source>
</evidence>
<dbReference type="OrthoDB" id="2192946at2759"/>
<evidence type="ECO:0000256" key="2">
    <source>
        <dbReference type="ARBA" id="ARBA00022701"/>
    </source>
</evidence>
<reference evidence="7 8" key="1">
    <citation type="submission" date="2019-02" db="EMBL/GenBank/DDBJ databases">
        <title>Genome sequencing of the rare red list fungi Dentipellis fragilis.</title>
        <authorList>
            <person name="Buettner E."/>
            <person name="Kellner H."/>
        </authorList>
    </citation>
    <scope>NUCLEOTIDE SEQUENCE [LARGE SCALE GENOMIC DNA]</scope>
    <source>
        <strain evidence="7 8">DSM 105465</strain>
    </source>
</reference>
<feature type="compositionally biased region" description="Basic residues" evidence="5">
    <location>
        <begin position="147"/>
        <end position="156"/>
    </location>
</feature>
<dbReference type="PANTHER" id="PTHR19302">
    <property type="entry name" value="GAMMA TUBULIN COMPLEX PROTEIN"/>
    <property type="match status" value="1"/>
</dbReference>
<dbReference type="Proteomes" id="UP000298327">
    <property type="component" value="Unassembled WGS sequence"/>
</dbReference>
<dbReference type="AlphaFoldDB" id="A0A4Y9YEJ3"/>
<dbReference type="GO" id="GO:0000922">
    <property type="term" value="C:spindle pole"/>
    <property type="evidence" value="ECO:0007669"/>
    <property type="project" value="InterPro"/>
</dbReference>
<evidence type="ECO:0000259" key="6">
    <source>
        <dbReference type="Pfam" id="PF17681"/>
    </source>
</evidence>
<evidence type="ECO:0000256" key="4">
    <source>
        <dbReference type="RuleBase" id="RU363050"/>
    </source>
</evidence>
<organism evidence="7 8">
    <name type="scientific">Dentipellis fragilis</name>
    <dbReference type="NCBI Taxonomy" id="205917"/>
    <lineage>
        <taxon>Eukaryota</taxon>
        <taxon>Fungi</taxon>
        <taxon>Dikarya</taxon>
        <taxon>Basidiomycota</taxon>
        <taxon>Agaricomycotina</taxon>
        <taxon>Agaricomycetes</taxon>
        <taxon>Russulales</taxon>
        <taxon>Hericiaceae</taxon>
        <taxon>Dentipellis</taxon>
    </lineage>
</organism>
<name>A0A4Y9YEJ3_9AGAM</name>
<dbReference type="GO" id="GO:0007020">
    <property type="term" value="P:microtubule nucleation"/>
    <property type="evidence" value="ECO:0007669"/>
    <property type="project" value="InterPro"/>
</dbReference>
<dbReference type="GO" id="GO:0051011">
    <property type="term" value="F:microtubule minus-end binding"/>
    <property type="evidence" value="ECO:0007669"/>
    <property type="project" value="TreeGrafter"/>
</dbReference>
<dbReference type="GO" id="GO:0043015">
    <property type="term" value="F:gamma-tubulin binding"/>
    <property type="evidence" value="ECO:0007669"/>
    <property type="project" value="InterPro"/>
</dbReference>
<sequence length="339" mass="38073">MTRRRAGEREEGGDVVKVRSRSRLLKMLWRDRARSSDGRLIALTVLGRATRPSHAHTLNMDPYTPRPAHRRAKGQVYALCEGITGTIASVRRNRQLFEEAEEYGEDYAEPAYATRGSRDSRRRGTAEPSFIAEESFVRAPLNSRVVSGHHSHKGKGKAREPSLDELPQELQEAAILEDLLFVLMGIEGVYITYHEDYSAEDDDPLQGIRFTVSRRLEPSLRDLVERILPLATYYTAISSFIELRSHFDFGLVNHALCAAMRDMLKDYQTLLSQLEHAFNTSPQFTLQKLWFYVHPTVHTLFLIYQLITKLATAADASGSSSSSSSDDEADAALGLGAQS</sequence>
<dbReference type="STRING" id="205917.A0A4Y9YEJ3"/>
<comment type="similarity">
    <text evidence="4">Belongs to the TUBGCP family.</text>
</comment>
<keyword evidence="3 4" id="KW-0206">Cytoskeleton</keyword>
<dbReference type="InterPro" id="IPR007259">
    <property type="entry name" value="GCP"/>
</dbReference>
<keyword evidence="1 4" id="KW-0963">Cytoplasm</keyword>
<evidence type="ECO:0000313" key="7">
    <source>
        <dbReference type="EMBL" id="TFY60420.1"/>
    </source>
</evidence>
<feature type="region of interest" description="Disordered" evidence="5">
    <location>
        <begin position="316"/>
        <end position="339"/>
    </location>
</feature>
<protein>
    <recommendedName>
        <fullName evidence="4">Spindle pole body component</fullName>
    </recommendedName>
</protein>
<evidence type="ECO:0000313" key="8">
    <source>
        <dbReference type="Proteomes" id="UP000298327"/>
    </source>
</evidence>
<proteinExistence type="inferred from homology"/>
<dbReference type="PANTHER" id="PTHR19302:SF13">
    <property type="entry name" value="GAMMA-TUBULIN COMPLEX COMPONENT 2"/>
    <property type="match status" value="1"/>
</dbReference>
<dbReference type="GO" id="GO:0031122">
    <property type="term" value="P:cytoplasmic microtubule organization"/>
    <property type="evidence" value="ECO:0007669"/>
    <property type="project" value="TreeGrafter"/>
</dbReference>
<dbReference type="GO" id="GO:0000930">
    <property type="term" value="C:gamma-tubulin complex"/>
    <property type="evidence" value="ECO:0007669"/>
    <property type="project" value="TreeGrafter"/>
</dbReference>
<evidence type="ECO:0000256" key="1">
    <source>
        <dbReference type="ARBA" id="ARBA00022490"/>
    </source>
</evidence>
<accession>A0A4Y9YEJ3</accession>
<dbReference type="EMBL" id="SEOQ01000563">
    <property type="protein sequence ID" value="TFY60420.1"/>
    <property type="molecule type" value="Genomic_DNA"/>
</dbReference>
<dbReference type="GO" id="GO:0000278">
    <property type="term" value="P:mitotic cell cycle"/>
    <property type="evidence" value="ECO:0007669"/>
    <property type="project" value="TreeGrafter"/>
</dbReference>
<comment type="subcellular location">
    <subcellularLocation>
        <location evidence="4">Cytoplasm</location>
        <location evidence="4">Cytoskeleton</location>
        <location evidence="4">Microtubule organizing center</location>
    </subcellularLocation>
</comment>
<gene>
    <name evidence="7" type="ORF">EVG20_g7418</name>
</gene>
<dbReference type="GO" id="GO:0044732">
    <property type="term" value="C:mitotic spindle pole body"/>
    <property type="evidence" value="ECO:0007669"/>
    <property type="project" value="TreeGrafter"/>
</dbReference>